<evidence type="ECO:0000313" key="4">
    <source>
        <dbReference type="Proteomes" id="UP001596540"/>
    </source>
</evidence>
<feature type="domain" description="DUF418" evidence="2">
    <location>
        <begin position="263"/>
        <end position="362"/>
    </location>
</feature>
<keyword evidence="1" id="KW-0472">Membrane</keyword>
<dbReference type="Pfam" id="PF04235">
    <property type="entry name" value="DUF418"/>
    <property type="match status" value="1"/>
</dbReference>
<protein>
    <submittedName>
        <fullName evidence="3">DUF418 domain-containing protein</fullName>
    </submittedName>
</protein>
<feature type="transmembrane region" description="Helical" evidence="1">
    <location>
        <begin position="98"/>
        <end position="117"/>
    </location>
</feature>
<dbReference type="PANTHER" id="PTHR30590:SF2">
    <property type="entry name" value="INNER MEMBRANE PROTEIN"/>
    <property type="match status" value="1"/>
</dbReference>
<proteinExistence type="predicted"/>
<accession>A0ABW2K9F4</accession>
<evidence type="ECO:0000313" key="3">
    <source>
        <dbReference type="EMBL" id="MFC7326624.1"/>
    </source>
</evidence>
<feature type="transmembrane region" description="Helical" evidence="1">
    <location>
        <begin position="287"/>
        <end position="312"/>
    </location>
</feature>
<dbReference type="Proteomes" id="UP001596540">
    <property type="component" value="Unassembled WGS sequence"/>
</dbReference>
<feature type="transmembrane region" description="Helical" evidence="1">
    <location>
        <begin position="68"/>
        <end position="86"/>
    </location>
</feature>
<feature type="transmembrane region" description="Helical" evidence="1">
    <location>
        <begin position="173"/>
        <end position="190"/>
    </location>
</feature>
<feature type="transmembrane region" description="Helical" evidence="1">
    <location>
        <begin position="253"/>
        <end position="275"/>
    </location>
</feature>
<name>A0ABW2K9F4_9ACTN</name>
<dbReference type="RefSeq" id="WP_379868456.1">
    <property type="nucleotide sequence ID" value="NZ_JBHTBH010000001.1"/>
</dbReference>
<feature type="transmembrane region" description="Helical" evidence="1">
    <location>
        <begin position="149"/>
        <end position="167"/>
    </location>
</feature>
<feature type="transmembrane region" description="Helical" evidence="1">
    <location>
        <begin position="30"/>
        <end position="48"/>
    </location>
</feature>
<keyword evidence="1" id="KW-1133">Transmembrane helix</keyword>
<dbReference type="InterPro" id="IPR007349">
    <property type="entry name" value="DUF418"/>
</dbReference>
<feature type="transmembrane region" description="Helical" evidence="1">
    <location>
        <begin position="123"/>
        <end position="142"/>
    </location>
</feature>
<organism evidence="3 4">
    <name type="scientific">Marinactinospora rubrisoli</name>
    <dbReference type="NCBI Taxonomy" id="2715399"/>
    <lineage>
        <taxon>Bacteria</taxon>
        <taxon>Bacillati</taxon>
        <taxon>Actinomycetota</taxon>
        <taxon>Actinomycetes</taxon>
        <taxon>Streptosporangiales</taxon>
        <taxon>Nocardiopsidaceae</taxon>
        <taxon>Marinactinospora</taxon>
    </lineage>
</organism>
<dbReference type="PANTHER" id="PTHR30590">
    <property type="entry name" value="INNER MEMBRANE PROTEIN"/>
    <property type="match status" value="1"/>
</dbReference>
<keyword evidence="4" id="KW-1185">Reference proteome</keyword>
<dbReference type="EMBL" id="JBHTBH010000001">
    <property type="protein sequence ID" value="MFC7326624.1"/>
    <property type="molecule type" value="Genomic_DNA"/>
</dbReference>
<keyword evidence="1" id="KW-0812">Transmembrane</keyword>
<dbReference type="InterPro" id="IPR052529">
    <property type="entry name" value="Bact_Transport_Assoc"/>
</dbReference>
<feature type="transmembrane region" description="Helical" evidence="1">
    <location>
        <begin position="211"/>
        <end position="233"/>
    </location>
</feature>
<evidence type="ECO:0000256" key="1">
    <source>
        <dbReference type="SAM" id="Phobius"/>
    </source>
</evidence>
<gene>
    <name evidence="3" type="ORF">ACFQRF_02615</name>
</gene>
<evidence type="ECO:0000259" key="2">
    <source>
        <dbReference type="Pfam" id="PF04235"/>
    </source>
</evidence>
<reference evidence="4" key="1">
    <citation type="journal article" date="2019" name="Int. J. Syst. Evol. Microbiol.">
        <title>The Global Catalogue of Microorganisms (GCM) 10K type strain sequencing project: providing services to taxonomists for standard genome sequencing and annotation.</title>
        <authorList>
            <consortium name="The Broad Institute Genomics Platform"/>
            <consortium name="The Broad Institute Genome Sequencing Center for Infectious Disease"/>
            <person name="Wu L."/>
            <person name="Ma J."/>
        </authorList>
    </citation>
    <scope>NUCLEOTIDE SEQUENCE [LARGE SCALE GENOMIC DNA]</scope>
    <source>
        <strain evidence="4">CGMCC 4.7382</strain>
    </source>
</reference>
<feature type="transmembrane region" description="Helical" evidence="1">
    <location>
        <begin position="324"/>
        <end position="344"/>
    </location>
</feature>
<comment type="caution">
    <text evidence="3">The sequence shown here is derived from an EMBL/GenBank/DDBJ whole genome shotgun (WGS) entry which is preliminary data.</text>
</comment>
<sequence length="373" mass="39246">MSVTVPAPSATGSAAPSTARLRFLDVARGWAMIGVVLMNTSYFVHQVPEPGLVTDLVDSAATLLFSNRARTLLMILLGIGVVLTWRSTVRRGGRPGPLLLRRYVALFVVFGLAHRAVFHGDILTHYALVALPLIALLPWLLAGRAWRPLALAAGCLPLGIAAGVVIPDAPFELALAPQTLTAFAAGVWLGRLLGDPELHAGPRARRAAVRVLLGGLAIAVAGLVTALAGQVVLGPRRFGADGVPLPPTVAESAVIFTGGTLLMMGGALLYFGLVWRLADGDGPVSRALGLLAPLGRMSLTVYLGSTVVFLLVETVLGAQTTPGVLFAAGLGYLVVMGIGCAYWLRAFRWGPAEWLWRVIGYLRPLPLRVASGR</sequence>